<dbReference type="GO" id="GO:0004984">
    <property type="term" value="F:olfactory receptor activity"/>
    <property type="evidence" value="ECO:0007669"/>
    <property type="project" value="InterPro"/>
</dbReference>
<evidence type="ECO:0000256" key="10">
    <source>
        <dbReference type="ARBA" id="ARBA00023170"/>
    </source>
</evidence>
<evidence type="ECO:0000256" key="8">
    <source>
        <dbReference type="ARBA" id="ARBA00023136"/>
    </source>
</evidence>
<dbReference type="InterPro" id="IPR000725">
    <property type="entry name" value="Olfact_rcpt"/>
</dbReference>
<dbReference type="EMBL" id="WNYA01008275">
    <property type="protein sequence ID" value="KAG8541167.1"/>
    <property type="molecule type" value="Genomic_DNA"/>
</dbReference>
<dbReference type="PROSITE" id="PS00237">
    <property type="entry name" value="G_PROTEIN_RECEP_F1_1"/>
    <property type="match status" value="1"/>
</dbReference>
<dbReference type="SUPFAM" id="SSF81321">
    <property type="entry name" value="Family A G protein-coupled receptor-like"/>
    <property type="match status" value="1"/>
</dbReference>
<keyword evidence="2 14" id="KW-1003">Cell membrane</keyword>
<dbReference type="AlphaFoldDB" id="A0AAV7BFT6"/>
<dbReference type="GO" id="GO:0004930">
    <property type="term" value="F:G protein-coupled receptor activity"/>
    <property type="evidence" value="ECO:0007669"/>
    <property type="project" value="UniProtKB-KW"/>
</dbReference>
<comment type="similarity">
    <text evidence="13">Belongs to the G-protein coupled receptor 1 family.</text>
</comment>
<keyword evidence="18" id="KW-1185">Reference proteome</keyword>
<feature type="transmembrane region" description="Helical" evidence="14">
    <location>
        <begin position="137"/>
        <end position="160"/>
    </location>
</feature>
<dbReference type="InterPro" id="IPR017452">
    <property type="entry name" value="GPCR_Rhodpsn_7TM"/>
</dbReference>
<keyword evidence="12 13" id="KW-0807">Transducer</keyword>
<keyword evidence="10 13" id="KW-0675">Receptor</keyword>
<keyword evidence="6 14" id="KW-1133">Transmembrane helix</keyword>
<feature type="transmembrane region" description="Helical" evidence="14">
    <location>
        <begin position="238"/>
        <end position="257"/>
    </location>
</feature>
<keyword evidence="7 13" id="KW-0297">G-protein coupled receptor</keyword>
<evidence type="ECO:0000313" key="17">
    <source>
        <dbReference type="EMBL" id="KAG8571341.1"/>
    </source>
</evidence>
<keyword evidence="9" id="KW-1015">Disulfide bond</keyword>
<evidence type="ECO:0000256" key="12">
    <source>
        <dbReference type="ARBA" id="ARBA00023224"/>
    </source>
</evidence>
<feature type="transmembrane region" description="Helical" evidence="14">
    <location>
        <begin position="58"/>
        <end position="83"/>
    </location>
</feature>
<evidence type="ECO:0000256" key="3">
    <source>
        <dbReference type="ARBA" id="ARBA00022606"/>
    </source>
</evidence>
<keyword evidence="11" id="KW-0325">Glycoprotein</keyword>
<accession>A0AAV7BFT6</accession>
<dbReference type="EMBL" id="WNYA01000005">
    <property type="protein sequence ID" value="KAG8571341.1"/>
    <property type="molecule type" value="Genomic_DNA"/>
</dbReference>
<evidence type="ECO:0000256" key="5">
    <source>
        <dbReference type="ARBA" id="ARBA00022725"/>
    </source>
</evidence>
<comment type="subcellular location">
    <subcellularLocation>
        <location evidence="1 14">Cell membrane</location>
        <topology evidence="1 14">Multi-pass membrane protein</topology>
    </subcellularLocation>
</comment>
<keyword evidence="8 14" id="KW-0472">Membrane</keyword>
<evidence type="ECO:0000256" key="2">
    <source>
        <dbReference type="ARBA" id="ARBA00022475"/>
    </source>
</evidence>
<dbReference type="GO" id="GO:0005886">
    <property type="term" value="C:plasma membrane"/>
    <property type="evidence" value="ECO:0007669"/>
    <property type="project" value="UniProtKB-SubCell"/>
</dbReference>
<dbReference type="Proteomes" id="UP000824782">
    <property type="component" value="Unassembled WGS sequence"/>
</dbReference>
<evidence type="ECO:0000256" key="9">
    <source>
        <dbReference type="ARBA" id="ARBA00023157"/>
    </source>
</evidence>
<gene>
    <name evidence="17" type="ORF">GDO81_011605</name>
    <name evidence="16" type="ORF">GDO81_029577</name>
</gene>
<evidence type="ECO:0000256" key="6">
    <source>
        <dbReference type="ARBA" id="ARBA00022989"/>
    </source>
</evidence>
<dbReference type="Gene3D" id="1.20.1070.10">
    <property type="entry name" value="Rhodopsin 7-helix transmembrane proteins"/>
    <property type="match status" value="1"/>
</dbReference>
<keyword evidence="4 13" id="KW-0812">Transmembrane</keyword>
<name>A0AAV7BFT6_ENGPU</name>
<evidence type="ECO:0000256" key="4">
    <source>
        <dbReference type="ARBA" id="ARBA00022692"/>
    </source>
</evidence>
<evidence type="ECO:0000313" key="18">
    <source>
        <dbReference type="Proteomes" id="UP000824782"/>
    </source>
</evidence>
<evidence type="ECO:0000256" key="11">
    <source>
        <dbReference type="ARBA" id="ARBA00023180"/>
    </source>
</evidence>
<evidence type="ECO:0000259" key="15">
    <source>
        <dbReference type="PROSITE" id="PS50262"/>
    </source>
</evidence>
<feature type="transmembrane region" description="Helical" evidence="14">
    <location>
        <begin position="269"/>
        <end position="288"/>
    </location>
</feature>
<evidence type="ECO:0000256" key="13">
    <source>
        <dbReference type="RuleBase" id="RU000688"/>
    </source>
</evidence>
<keyword evidence="3 14" id="KW-0716">Sensory transduction</keyword>
<dbReference type="InterPro" id="IPR050939">
    <property type="entry name" value="Olfactory_GPCR1"/>
</dbReference>
<feature type="domain" description="G-protein coupled receptors family 1 profile" evidence="15">
    <location>
        <begin position="38"/>
        <end position="286"/>
    </location>
</feature>
<dbReference type="PANTHER" id="PTHR24242">
    <property type="entry name" value="G-PROTEIN COUPLED RECEPTOR"/>
    <property type="match status" value="1"/>
</dbReference>
<organism evidence="17 18">
    <name type="scientific">Engystomops pustulosus</name>
    <name type="common">Tungara frog</name>
    <name type="synonym">Physalaemus pustulosus</name>
    <dbReference type="NCBI Taxonomy" id="76066"/>
    <lineage>
        <taxon>Eukaryota</taxon>
        <taxon>Metazoa</taxon>
        <taxon>Chordata</taxon>
        <taxon>Craniata</taxon>
        <taxon>Vertebrata</taxon>
        <taxon>Euteleostomi</taxon>
        <taxon>Amphibia</taxon>
        <taxon>Batrachia</taxon>
        <taxon>Anura</taxon>
        <taxon>Neobatrachia</taxon>
        <taxon>Hyloidea</taxon>
        <taxon>Leptodactylidae</taxon>
        <taxon>Leiuperinae</taxon>
        <taxon>Engystomops</taxon>
    </lineage>
</organism>
<evidence type="ECO:0000256" key="14">
    <source>
        <dbReference type="RuleBase" id="RU363047"/>
    </source>
</evidence>
<evidence type="ECO:0000256" key="1">
    <source>
        <dbReference type="ARBA" id="ARBA00004651"/>
    </source>
</evidence>
<keyword evidence="5 14" id="KW-0552">Olfaction</keyword>
<sequence>MERNNVTTIHLLGFPELHRFRIALFLFLLITYLTTISGNLMVLIVVSFSKNLHCPMYFFLSQLTISDIMTTSDIIPNMLLVVLNNGSSMSIPQCFTQLLFFGSSEAAECFLLTVMSYDRYLAICHPLYYDSIMNNILCLKLIVISWTLAFAVTSTITVSISQFQFCRSGVDHFFCDLDPVLQLSCFDIWRVKLMCTIFSFLGILCPFLIVVVSYAYIVHTILRIQSISHRQKAFSTCGSHLTVVSIFYGALVSVYLSPDKGKSSALHKVLSMLYSVLTPLINPIIYSLRNKDIKEAFAKIF</sequence>
<evidence type="ECO:0000256" key="7">
    <source>
        <dbReference type="ARBA" id="ARBA00023040"/>
    </source>
</evidence>
<protein>
    <recommendedName>
        <fullName evidence="14">Olfactory receptor</fullName>
    </recommendedName>
</protein>
<comment type="caution">
    <text evidence="17">The sequence shown here is derived from an EMBL/GenBank/DDBJ whole genome shotgun (WGS) entry which is preliminary data.</text>
</comment>
<feature type="transmembrane region" description="Helical" evidence="14">
    <location>
        <begin position="20"/>
        <end position="46"/>
    </location>
</feature>
<feature type="transmembrane region" description="Helical" evidence="14">
    <location>
        <begin position="197"/>
        <end position="217"/>
    </location>
</feature>
<dbReference type="Pfam" id="PF13853">
    <property type="entry name" value="7tm_4"/>
    <property type="match status" value="1"/>
</dbReference>
<dbReference type="PROSITE" id="PS50262">
    <property type="entry name" value="G_PROTEIN_RECEP_F1_2"/>
    <property type="match status" value="1"/>
</dbReference>
<proteinExistence type="inferred from homology"/>
<dbReference type="PRINTS" id="PR00237">
    <property type="entry name" value="GPCRRHODOPSN"/>
</dbReference>
<dbReference type="FunFam" id="1.20.1070.10:FF:000010">
    <property type="entry name" value="Olfactory receptor"/>
    <property type="match status" value="1"/>
</dbReference>
<dbReference type="PRINTS" id="PR00245">
    <property type="entry name" value="OLFACTORYR"/>
</dbReference>
<dbReference type="PANTHER" id="PTHR24242:SF253">
    <property type="entry name" value="OLFACTORY RECEPTOR-RELATED"/>
    <property type="match status" value="1"/>
</dbReference>
<evidence type="ECO:0000313" key="16">
    <source>
        <dbReference type="EMBL" id="KAG8541167.1"/>
    </source>
</evidence>
<dbReference type="InterPro" id="IPR000276">
    <property type="entry name" value="GPCR_Rhodpsn"/>
</dbReference>
<reference evidence="17" key="1">
    <citation type="thesis" date="2020" institute="ProQuest LLC" country="789 East Eisenhower Parkway, Ann Arbor, MI, USA">
        <title>Comparative Genomics and Chromosome Evolution.</title>
        <authorList>
            <person name="Mudd A.B."/>
        </authorList>
    </citation>
    <scope>NUCLEOTIDE SEQUENCE</scope>
    <source>
        <strain evidence="17">237g6f4</strain>
        <tissue evidence="17">Blood</tissue>
    </source>
</reference>